<accession>A0A1R4GYW8</accession>
<keyword evidence="1" id="KW-0812">Transmembrane</keyword>
<dbReference type="OrthoDB" id="283083at2"/>
<feature type="transmembrane region" description="Helical" evidence="1">
    <location>
        <begin position="24"/>
        <end position="44"/>
    </location>
</feature>
<dbReference type="AlphaFoldDB" id="A0A1R4GYW8"/>
<sequence length="162" mass="18268">MLTTQLPLRDIHLPEAISWWPPAIGWWLLAALLPVLILLAYRFYKRLNRNNVVKKALKIARKHLASIEGDPNMSSMQKLCELSILVRRVAISVAPRSEVAGLTGSAWLAFLDNGLKDAPFSEGVGRLLVDAPYRKTPPTEPEISDLINLCRDWLKNCTRQKT</sequence>
<organism evidence="2 3">
    <name type="scientific">Crenothrix polyspora</name>
    <dbReference type="NCBI Taxonomy" id="360316"/>
    <lineage>
        <taxon>Bacteria</taxon>
        <taxon>Pseudomonadati</taxon>
        <taxon>Pseudomonadota</taxon>
        <taxon>Gammaproteobacteria</taxon>
        <taxon>Methylococcales</taxon>
        <taxon>Crenotrichaceae</taxon>
        <taxon>Crenothrix</taxon>
    </lineage>
</organism>
<proteinExistence type="predicted"/>
<keyword evidence="1" id="KW-0472">Membrane</keyword>
<protein>
    <recommendedName>
        <fullName evidence="4">DUF4381 domain-containing protein</fullName>
    </recommendedName>
</protein>
<evidence type="ECO:0000313" key="3">
    <source>
        <dbReference type="Proteomes" id="UP000195442"/>
    </source>
</evidence>
<evidence type="ECO:0000256" key="1">
    <source>
        <dbReference type="SAM" id="Phobius"/>
    </source>
</evidence>
<keyword evidence="1" id="KW-1133">Transmembrane helix</keyword>
<evidence type="ECO:0008006" key="4">
    <source>
        <dbReference type="Google" id="ProtNLM"/>
    </source>
</evidence>
<name>A0A1R4GYW8_9GAMM</name>
<dbReference type="EMBL" id="FUKJ01000007">
    <property type="protein sequence ID" value="SJM89165.1"/>
    <property type="molecule type" value="Genomic_DNA"/>
</dbReference>
<keyword evidence="3" id="KW-1185">Reference proteome</keyword>
<gene>
    <name evidence="2" type="ORF">CRENPOLYSF2_1040003</name>
</gene>
<dbReference type="RefSeq" id="WP_087145504.1">
    <property type="nucleotide sequence ID" value="NZ_FUKJ01000007.1"/>
</dbReference>
<dbReference type="Pfam" id="PF14316">
    <property type="entry name" value="DUF4381"/>
    <property type="match status" value="1"/>
</dbReference>
<reference evidence="3" key="1">
    <citation type="submission" date="2017-02" db="EMBL/GenBank/DDBJ databases">
        <authorList>
            <person name="Daims H."/>
        </authorList>
    </citation>
    <scope>NUCLEOTIDE SEQUENCE [LARGE SCALE GENOMIC DNA]</scope>
</reference>
<dbReference type="InterPro" id="IPR025489">
    <property type="entry name" value="DUF4381"/>
</dbReference>
<dbReference type="Proteomes" id="UP000195442">
    <property type="component" value="Unassembled WGS sequence"/>
</dbReference>
<evidence type="ECO:0000313" key="2">
    <source>
        <dbReference type="EMBL" id="SJM89165.1"/>
    </source>
</evidence>